<dbReference type="Proteomes" id="UP000007523">
    <property type="component" value="Chromosome"/>
</dbReference>
<gene>
    <name evidence="2" type="ORF">PM3016_4582</name>
</gene>
<name>H6NDJ0_9BACL</name>
<feature type="region of interest" description="Disordered" evidence="1">
    <location>
        <begin position="140"/>
        <end position="171"/>
    </location>
</feature>
<dbReference type="EMBL" id="CP003235">
    <property type="protein sequence ID" value="AFC31330.1"/>
    <property type="molecule type" value="Genomic_DNA"/>
</dbReference>
<organism evidence="2 3">
    <name type="scientific">Paenibacillus mucilaginosus 3016</name>
    <dbReference type="NCBI Taxonomy" id="1116391"/>
    <lineage>
        <taxon>Bacteria</taxon>
        <taxon>Bacillati</taxon>
        <taxon>Bacillota</taxon>
        <taxon>Bacilli</taxon>
        <taxon>Bacillales</taxon>
        <taxon>Paenibacillaceae</taxon>
        <taxon>Paenibacillus</taxon>
    </lineage>
</organism>
<dbReference type="AlphaFoldDB" id="H6NDJ0"/>
<dbReference type="HOGENOM" id="CLU_1561395_0_0_9"/>
<proteinExistence type="predicted"/>
<evidence type="ECO:0000256" key="1">
    <source>
        <dbReference type="SAM" id="MobiDB-lite"/>
    </source>
</evidence>
<evidence type="ECO:0000313" key="3">
    <source>
        <dbReference type="Proteomes" id="UP000007523"/>
    </source>
</evidence>
<evidence type="ECO:0000313" key="2">
    <source>
        <dbReference type="EMBL" id="AFC31330.1"/>
    </source>
</evidence>
<protein>
    <submittedName>
        <fullName evidence="2">Uncharacterized protein</fullName>
    </submittedName>
</protein>
<accession>H6NDJ0</accession>
<feature type="region of interest" description="Disordered" evidence="1">
    <location>
        <begin position="87"/>
        <end position="107"/>
    </location>
</feature>
<keyword evidence="3" id="KW-1185">Reference proteome</keyword>
<feature type="compositionally biased region" description="Basic and acidic residues" evidence="1">
    <location>
        <begin position="160"/>
        <end position="171"/>
    </location>
</feature>
<reference evidence="2 3" key="1">
    <citation type="journal article" date="2012" name="J. Bacteriol.">
        <title>Complete Genome Sequence of Paenibacillus mucilaginosus 3016, a Bacterium Functional as Microbial Fertilizer.</title>
        <authorList>
            <person name="Ma M."/>
            <person name="Wang Z."/>
            <person name="Li L."/>
            <person name="Jiang X."/>
            <person name="Guan D."/>
            <person name="Cao F."/>
            <person name="Chen H."/>
            <person name="Wang X."/>
            <person name="Shen D."/>
            <person name="Du B."/>
            <person name="Li J."/>
        </authorList>
    </citation>
    <scope>NUCLEOTIDE SEQUENCE [LARGE SCALE GENOMIC DNA]</scope>
    <source>
        <strain evidence="2 3">3016</strain>
    </source>
</reference>
<sequence length="171" mass="19091">MYALYIRSVFYSRIRHTLHPFFSGKLPFRFRTGLSPLRNGDRRENKRKSHRGCFAFLANFWFDRPAPFFHLFCMFLIRSPTKPPVCTGSPMESREPGAIPSKNVRPPGRRVAAAQQAAVCNHHRSMPVFPTRTSAICLSPPSPAASRAETGSSAAAERSVWADRRDAAGGA</sequence>
<dbReference type="KEGG" id="pmq:PM3016_4582"/>